<feature type="region of interest" description="Disordered" evidence="1">
    <location>
        <begin position="127"/>
        <end position="161"/>
    </location>
</feature>
<evidence type="ECO:0000313" key="3">
    <source>
        <dbReference type="Proteomes" id="UP000601435"/>
    </source>
</evidence>
<evidence type="ECO:0000256" key="1">
    <source>
        <dbReference type="SAM" id="MobiDB-lite"/>
    </source>
</evidence>
<accession>A0A812RNA7</accession>
<reference evidence="2" key="1">
    <citation type="submission" date="2021-02" db="EMBL/GenBank/DDBJ databases">
        <authorList>
            <person name="Dougan E. K."/>
            <person name="Rhodes N."/>
            <person name="Thang M."/>
            <person name="Chan C."/>
        </authorList>
    </citation>
    <scope>NUCLEOTIDE SEQUENCE</scope>
</reference>
<dbReference type="EMBL" id="CAJNJA010019492">
    <property type="protein sequence ID" value="CAE7446293.1"/>
    <property type="molecule type" value="Genomic_DNA"/>
</dbReference>
<keyword evidence="3" id="KW-1185">Reference proteome</keyword>
<feature type="region of interest" description="Disordered" evidence="1">
    <location>
        <begin position="232"/>
        <end position="255"/>
    </location>
</feature>
<dbReference type="OrthoDB" id="439705at2759"/>
<comment type="caution">
    <text evidence="2">The sequence shown here is derived from an EMBL/GenBank/DDBJ whole genome shotgun (WGS) entry which is preliminary data.</text>
</comment>
<organism evidence="2 3">
    <name type="scientific">Symbiodinium necroappetens</name>
    <dbReference type="NCBI Taxonomy" id="1628268"/>
    <lineage>
        <taxon>Eukaryota</taxon>
        <taxon>Sar</taxon>
        <taxon>Alveolata</taxon>
        <taxon>Dinophyceae</taxon>
        <taxon>Suessiales</taxon>
        <taxon>Symbiodiniaceae</taxon>
        <taxon>Symbiodinium</taxon>
    </lineage>
</organism>
<protein>
    <submittedName>
        <fullName evidence="2">Uncharacterized protein</fullName>
    </submittedName>
</protein>
<name>A0A812RNA7_9DINO</name>
<proteinExistence type="predicted"/>
<feature type="non-terminal residue" evidence="2">
    <location>
        <position position="361"/>
    </location>
</feature>
<dbReference type="AlphaFoldDB" id="A0A812RNA7"/>
<dbReference type="Proteomes" id="UP000601435">
    <property type="component" value="Unassembled WGS sequence"/>
</dbReference>
<sequence length="361" mass="39558">MAEDLESPAPEGVDLCGLAKAWGDDARVREPLLKSGSLFVWPCKKTTGIASFASLALNHAAIHHLLDFWCCQTPTAKSIYIEHAKAEIEKLRDDLGMAPNAVRVQCDPRTRALFDKALQFWEPTFSKRKRTKSEREQDEDDEAAVPSEDFHPEDDSQEQAECDRATVDAYMNVLSRRSPEMAQRESLLHAAETSRSDDAFMAKALGSDTMLSTPTANLTTGLTAMLEELELSTEKPPVTDPLASTSEPKPKADGPVVIELGDSPPEPPKKAPRLHADFSRGLPTGAAARLQMLKREIERRQATRLCARPLRGQALSMDAVDTCQTDMSPIAQNLMKRFDQADAVDLSSPVASASRSTTTSP</sequence>
<gene>
    <name evidence="2" type="ORF">SNEC2469_LOCUS12307</name>
</gene>
<evidence type="ECO:0000313" key="2">
    <source>
        <dbReference type="EMBL" id="CAE7446293.1"/>
    </source>
</evidence>